<evidence type="ECO:0000259" key="2">
    <source>
        <dbReference type="PROSITE" id="PS50110"/>
    </source>
</evidence>
<dbReference type="SUPFAM" id="SSF52172">
    <property type="entry name" value="CheY-like"/>
    <property type="match status" value="1"/>
</dbReference>
<accession>A0ABQ2F5G9</accession>
<dbReference type="PANTHER" id="PTHR44520:SF2">
    <property type="entry name" value="RESPONSE REGULATOR RCP1"/>
    <property type="match status" value="1"/>
</dbReference>
<evidence type="ECO:0000313" key="3">
    <source>
        <dbReference type="EMBL" id="GGK44223.1"/>
    </source>
</evidence>
<dbReference type="EMBL" id="BMPP01000065">
    <property type="protein sequence ID" value="GGK44223.1"/>
    <property type="molecule type" value="Genomic_DNA"/>
</dbReference>
<feature type="modified residue" description="4-aspartylphosphate" evidence="1">
    <location>
        <position position="61"/>
    </location>
</feature>
<dbReference type="CDD" id="cd17557">
    <property type="entry name" value="REC_Rcp-like"/>
    <property type="match status" value="1"/>
</dbReference>
<comment type="caution">
    <text evidence="3">The sequence shown here is derived from an EMBL/GenBank/DDBJ whole genome shotgun (WGS) entry which is preliminary data.</text>
</comment>
<sequence length="140" mass="15617">MFHVLMVEDSPSDVLLMEDVLEDFHPHVTLHVVTDGVDALAFLHRQAPYERVPRPHVVLLDGHTPRMDAVEVLTVLRQDEAFRELPVLVFSGSGAEADVHNCLLAGATDYITKPMGVEAYTDVVHRTLAFWCSRVSTEPS</sequence>
<dbReference type="InterPro" id="IPR011006">
    <property type="entry name" value="CheY-like_superfamily"/>
</dbReference>
<dbReference type="InterPro" id="IPR052893">
    <property type="entry name" value="TCS_response_regulator"/>
</dbReference>
<protein>
    <submittedName>
        <fullName evidence="3">Two-component system response regulator</fullName>
    </submittedName>
</protein>
<keyword evidence="1" id="KW-0597">Phosphoprotein</keyword>
<dbReference type="PROSITE" id="PS50110">
    <property type="entry name" value="RESPONSE_REGULATORY"/>
    <property type="match status" value="1"/>
</dbReference>
<dbReference type="Proteomes" id="UP000647587">
    <property type="component" value="Unassembled WGS sequence"/>
</dbReference>
<evidence type="ECO:0000313" key="4">
    <source>
        <dbReference type="Proteomes" id="UP000647587"/>
    </source>
</evidence>
<gene>
    <name evidence="3" type="ORF">GCM10008955_42500</name>
</gene>
<dbReference type="Pfam" id="PF00072">
    <property type="entry name" value="Response_reg"/>
    <property type="match status" value="1"/>
</dbReference>
<dbReference type="PANTHER" id="PTHR44520">
    <property type="entry name" value="RESPONSE REGULATOR RCP1-RELATED"/>
    <property type="match status" value="1"/>
</dbReference>
<dbReference type="InterPro" id="IPR001789">
    <property type="entry name" value="Sig_transdc_resp-reg_receiver"/>
</dbReference>
<feature type="domain" description="Response regulatory" evidence="2">
    <location>
        <begin position="3"/>
        <end position="128"/>
    </location>
</feature>
<dbReference type="Gene3D" id="3.40.50.2300">
    <property type="match status" value="1"/>
</dbReference>
<name>A0ABQ2F5G9_9DEIO</name>
<proteinExistence type="predicted"/>
<keyword evidence="4" id="KW-1185">Reference proteome</keyword>
<organism evidence="3 4">
    <name type="scientific">Deinococcus malanensis</name>
    <dbReference type="NCBI Taxonomy" id="1706855"/>
    <lineage>
        <taxon>Bacteria</taxon>
        <taxon>Thermotogati</taxon>
        <taxon>Deinococcota</taxon>
        <taxon>Deinococci</taxon>
        <taxon>Deinococcales</taxon>
        <taxon>Deinococcaceae</taxon>
        <taxon>Deinococcus</taxon>
    </lineage>
</organism>
<dbReference type="RefSeq" id="WP_189012392.1">
    <property type="nucleotide sequence ID" value="NZ_BMPP01000065.1"/>
</dbReference>
<evidence type="ECO:0000256" key="1">
    <source>
        <dbReference type="PROSITE-ProRule" id="PRU00169"/>
    </source>
</evidence>
<reference evidence="4" key="1">
    <citation type="journal article" date="2019" name="Int. J. Syst. Evol. Microbiol.">
        <title>The Global Catalogue of Microorganisms (GCM) 10K type strain sequencing project: providing services to taxonomists for standard genome sequencing and annotation.</title>
        <authorList>
            <consortium name="The Broad Institute Genomics Platform"/>
            <consortium name="The Broad Institute Genome Sequencing Center for Infectious Disease"/>
            <person name="Wu L."/>
            <person name="Ma J."/>
        </authorList>
    </citation>
    <scope>NUCLEOTIDE SEQUENCE [LARGE SCALE GENOMIC DNA]</scope>
    <source>
        <strain evidence="4">JCM 30331</strain>
    </source>
</reference>
<dbReference type="SMART" id="SM00448">
    <property type="entry name" value="REC"/>
    <property type="match status" value="1"/>
</dbReference>